<feature type="transmembrane region" description="Helical" evidence="8">
    <location>
        <begin position="1323"/>
        <end position="1342"/>
    </location>
</feature>
<dbReference type="PRINTS" id="PR01097">
    <property type="entry name" value="TRNSRECEPTRP"/>
</dbReference>
<organism evidence="9 10">
    <name type="scientific">Scleropages formosus</name>
    <name type="common">Asian bonytongue</name>
    <name type="synonym">Osteoglossum formosum</name>
    <dbReference type="NCBI Taxonomy" id="113540"/>
    <lineage>
        <taxon>Eukaryota</taxon>
        <taxon>Metazoa</taxon>
        <taxon>Chordata</taxon>
        <taxon>Craniata</taxon>
        <taxon>Vertebrata</taxon>
        <taxon>Euteleostomi</taxon>
        <taxon>Actinopterygii</taxon>
        <taxon>Neopterygii</taxon>
        <taxon>Teleostei</taxon>
        <taxon>Osteoglossocephala</taxon>
        <taxon>Osteoglossomorpha</taxon>
        <taxon>Osteoglossiformes</taxon>
        <taxon>Osteoglossidae</taxon>
        <taxon>Scleropages</taxon>
    </lineage>
</organism>
<keyword evidence="2" id="KW-0677">Repeat</keyword>
<feature type="repeat" description="ANK" evidence="6">
    <location>
        <begin position="610"/>
        <end position="642"/>
    </location>
</feature>
<dbReference type="Gene3D" id="1.25.40.20">
    <property type="entry name" value="Ankyrin repeat-containing domain"/>
    <property type="match status" value="7"/>
</dbReference>
<feature type="repeat" description="ANK" evidence="6">
    <location>
        <begin position="112"/>
        <end position="135"/>
    </location>
</feature>
<feature type="repeat" description="ANK" evidence="6">
    <location>
        <begin position="643"/>
        <end position="675"/>
    </location>
</feature>
<feature type="repeat" description="ANK" evidence="6">
    <location>
        <begin position="418"/>
        <end position="451"/>
    </location>
</feature>
<keyword evidence="4" id="KW-0406">Ion transport</keyword>
<dbReference type="Pfam" id="PF12796">
    <property type="entry name" value="Ank_2"/>
    <property type="match status" value="7"/>
</dbReference>
<dbReference type="PRINTS" id="PR01415">
    <property type="entry name" value="ANKYRIN"/>
</dbReference>
<dbReference type="SMART" id="SM00248">
    <property type="entry name" value="ANK"/>
    <property type="match status" value="29"/>
</dbReference>
<feature type="repeat" description="ANK" evidence="6">
    <location>
        <begin position="251"/>
        <end position="283"/>
    </location>
</feature>
<reference evidence="9" key="2">
    <citation type="submission" date="2025-08" db="UniProtKB">
        <authorList>
            <consortium name="Ensembl"/>
        </authorList>
    </citation>
    <scope>IDENTIFICATION</scope>
</reference>
<evidence type="ECO:0000256" key="7">
    <source>
        <dbReference type="SAM" id="MobiDB-lite"/>
    </source>
</evidence>
<feature type="repeat" description="ANK" evidence="6">
    <location>
        <begin position="351"/>
        <end position="383"/>
    </location>
</feature>
<dbReference type="PANTHER" id="PTHR24198">
    <property type="entry name" value="ANKYRIN REPEAT AND PROTEIN KINASE DOMAIN-CONTAINING PROTEIN"/>
    <property type="match status" value="1"/>
</dbReference>
<evidence type="ECO:0000256" key="8">
    <source>
        <dbReference type="SAM" id="Phobius"/>
    </source>
</evidence>
<protein>
    <submittedName>
        <fullName evidence="9">Serine/threonine-protein phosphatase 6 regulatory ankyrin repeat subunit B-like</fullName>
    </submittedName>
</protein>
<evidence type="ECO:0000313" key="10">
    <source>
        <dbReference type="Proteomes" id="UP000694397"/>
    </source>
</evidence>
<feature type="transmembrane region" description="Helical" evidence="8">
    <location>
        <begin position="1471"/>
        <end position="1496"/>
    </location>
</feature>
<keyword evidence="5" id="KW-0407">Ion channel</keyword>
<feature type="repeat" description="ANK" evidence="6">
    <location>
        <begin position="813"/>
        <end position="845"/>
    </location>
</feature>
<dbReference type="OrthoDB" id="195446at2759"/>
<name>A0A8C9RL75_SCLFO</name>
<dbReference type="Ensembl" id="ENSSFOT00015015916.2">
    <property type="protein sequence ID" value="ENSSFOP00015015734.2"/>
    <property type="gene ID" value="ENSSFOG00015010042.2"/>
</dbReference>
<evidence type="ECO:0000256" key="3">
    <source>
        <dbReference type="ARBA" id="ARBA00023043"/>
    </source>
</evidence>
<feature type="repeat" description="ANK" evidence="6">
    <location>
        <begin position="218"/>
        <end position="250"/>
    </location>
</feature>
<evidence type="ECO:0000313" key="9">
    <source>
        <dbReference type="Ensembl" id="ENSSFOP00015015734.2"/>
    </source>
</evidence>
<feature type="repeat" description="ANK" evidence="6">
    <location>
        <begin position="710"/>
        <end position="742"/>
    </location>
</feature>
<evidence type="ECO:0000256" key="4">
    <source>
        <dbReference type="ARBA" id="ARBA00023065"/>
    </source>
</evidence>
<dbReference type="InterPro" id="IPR002110">
    <property type="entry name" value="Ankyrin_rpt"/>
</dbReference>
<keyword evidence="8" id="KW-1133">Transmembrane helix</keyword>
<feature type="repeat" description="ANK" evidence="6">
    <location>
        <begin position="964"/>
        <end position="996"/>
    </location>
</feature>
<feature type="repeat" description="ANK" evidence="6">
    <location>
        <begin position="318"/>
        <end position="350"/>
    </location>
</feature>
<feature type="transmembrane region" description="Helical" evidence="8">
    <location>
        <begin position="1226"/>
        <end position="1247"/>
    </location>
</feature>
<evidence type="ECO:0000256" key="1">
    <source>
        <dbReference type="ARBA" id="ARBA00022448"/>
    </source>
</evidence>
<dbReference type="SUPFAM" id="SSF48403">
    <property type="entry name" value="Ankyrin repeat"/>
    <property type="match status" value="4"/>
</dbReference>
<dbReference type="InterPro" id="IPR002153">
    <property type="entry name" value="TRPC_channel"/>
</dbReference>
<evidence type="ECO:0000256" key="5">
    <source>
        <dbReference type="ARBA" id="ARBA00023303"/>
    </source>
</evidence>
<feature type="repeat" description="ANK" evidence="6">
    <location>
        <begin position="452"/>
        <end position="484"/>
    </location>
</feature>
<keyword evidence="8" id="KW-0472">Membrane</keyword>
<feature type="repeat" description="ANK" evidence="6">
    <location>
        <begin position="571"/>
        <end position="594"/>
    </location>
</feature>
<dbReference type="PROSITE" id="PS50088">
    <property type="entry name" value="ANK_REPEAT"/>
    <property type="match status" value="19"/>
</dbReference>
<feature type="repeat" description="ANK" evidence="6">
    <location>
        <begin position="998"/>
        <end position="1030"/>
    </location>
</feature>
<keyword evidence="10" id="KW-1185">Reference proteome</keyword>
<gene>
    <name evidence="9" type="primary">trpn1</name>
</gene>
<dbReference type="GeneID" id="108922063"/>
<feature type="repeat" description="ANK" evidence="6">
    <location>
        <begin position="846"/>
        <end position="866"/>
    </location>
</feature>
<evidence type="ECO:0000256" key="6">
    <source>
        <dbReference type="PROSITE-ProRule" id="PRU00023"/>
    </source>
</evidence>
<dbReference type="GO" id="GO:0005262">
    <property type="term" value="F:calcium channel activity"/>
    <property type="evidence" value="ECO:0007669"/>
    <property type="project" value="InterPro"/>
</dbReference>
<feature type="transmembrane region" description="Helical" evidence="8">
    <location>
        <begin position="1395"/>
        <end position="1417"/>
    </location>
</feature>
<feature type="repeat" description="ANK" evidence="6">
    <location>
        <begin position="929"/>
        <end position="951"/>
    </location>
</feature>
<proteinExistence type="predicted"/>
<feature type="compositionally biased region" description="Acidic residues" evidence="7">
    <location>
        <begin position="15"/>
        <end position="29"/>
    </location>
</feature>
<dbReference type="GO" id="GO:0016020">
    <property type="term" value="C:membrane"/>
    <property type="evidence" value="ECO:0007669"/>
    <property type="project" value="InterPro"/>
</dbReference>
<feature type="transmembrane region" description="Helical" evidence="8">
    <location>
        <begin position="1259"/>
        <end position="1279"/>
    </location>
</feature>
<reference evidence="9 10" key="1">
    <citation type="submission" date="2019-04" db="EMBL/GenBank/DDBJ databases">
        <authorList>
            <consortium name="Wellcome Sanger Institute Data Sharing"/>
        </authorList>
    </citation>
    <scope>NUCLEOTIDE SEQUENCE [LARGE SCALE GENOMIC DNA]</scope>
</reference>
<dbReference type="GeneTree" id="ENSGT00940000166193"/>
<reference evidence="9" key="3">
    <citation type="submission" date="2025-09" db="UniProtKB">
        <authorList>
            <consortium name="Ensembl"/>
        </authorList>
    </citation>
    <scope>IDENTIFICATION</scope>
</reference>
<feature type="repeat" description="ANK" evidence="6">
    <location>
        <begin position="743"/>
        <end position="775"/>
    </location>
</feature>
<dbReference type="Proteomes" id="UP000694397">
    <property type="component" value="Chromosome 23"/>
</dbReference>
<feature type="region of interest" description="Disordered" evidence="7">
    <location>
        <begin position="1"/>
        <end position="45"/>
    </location>
</feature>
<accession>A0A8C9RL75</accession>
<keyword evidence="3 6" id="KW-0040">ANK repeat</keyword>
<sequence length="1647" mass="179392">MNEHAENPPTGQADVDVDADADADVAAEADAEKMPESLSPASDQRPLQLALRGSWEALEHLLRTLDKGDPEIAQVDQESGLNVLMIAVKENRISVVVKLLDLGLNPNEQTTDGRTALHVAAAHSKEDIVKLLVKKVDPNIQGGEKNQLPLHYAASQATGAINVVQTLLKCSKKEARLVQDKDGYLPLFLAIEAGNMGTVKELLGALTEAQLTARRKENGDSALHISCRRRDVEMVKVLAEHGANVDMQNDKGQTPLHIAAGLGDEPLLKYLCYCRANPNIMDKKDRTPLHIVAERGFTNLVEILTERFRSSVLARTKDGSTLMHVASQSGHPDTALAFLKKGVPLYMPNKSGAVCLHAAARSGHAGVVKALLLKGAQVDTITKDGYTALHLAVQACKPLVVETLLGFGAQVQCKGGKAKETPLHIAAQVKEGKNVAEMLLKSGADVNAEQENGETAVHVAARHGNLQTLKALIEEGGDVTWQSKAGENPLHIAARHCRAHIVREILTYLANERSYSEAQRCVCQENHAGETPLHLAAALKKEMAHSEGERIDIITALMEYDADAAAATKEAGETPLHYCARVGNSDVLQAILSNVEDNSLSLVVNKHAKNGRSPLLLAAEGGHTEVVKVLLQNHARVDIFDEQGKAALHLAAEHGYEEIADILLSNKAFVNAKTKLGMTPLHLGAQSGSTCLVMLLVNTHLASIDALTLKKQTPLHLAALYGELDVCSALLNMNADVNACDMHGQSPLHLAAESNHSEVVKLFLNHRPELASLANVEGSTCAHIAASKGSVAVIRELLKFSKGGVMSAHSKAKGSSPLHLAAAGGHKEVVKILLEAGASTTEEDLDGMTAIHLAAKNGHTHLLEVLKGHISFKISSAKTGLTALHIAASFGQEDFAHELLTEVPATICSMPPIGSFRDSIIRHQLLSEAGYTPLHLAAQSGHEGLVRLLLNYPDVQADAQTDKEGSTPLHLAAQNGHIAVLGLLLSRSSSYLHLNDLKGRTCLHGAAARGHIATARMLLGQGAEVNHTDKNGWTPLHYAANSGCLEMVRFLVESGASVLLECQHGRTPLQHAAEGNHHDTVSFLLCRSNNTLRLLEDKKFIFDLMVCGKLNNNIVIQEFVLHSAAPLDTAVKLSRALDQAALREKERSVDLLDTARHCEAIATELLTVASESTSTDTILRAVDHRGATVLDCLIECQKKAVVAHPAVQEYLTEVWHGGLRWASWKIVLLFLGLLFCPPLWLILSLPFRHKFNAIPIIKFMNYLVSHIILLFLFILTIVYPPSNTNCLNHLLPNWSEWLLLLWLCGMLVTELTQPGLQAVLPCVRLLVLAFSGVAFICHLVAFGFQDTDRFHCLFARNIFLAMAMTLSFVQLLEFLTFHHLFGPWAIIIKDLMKDVVRFAVILVLFHTAFTMNLSAIYQPFHTAVNTTECHRGNGTNMRPLNISYNLFFALFGLTGLDSMPSLSHSSKFADIITHIVFGIYLVVTIIVLINLLIAMMSDTYQRIQAQSDTEWKFGRAVLIRDMNVKSGTPSPFNLFTSLFFFIKVHCKRGGKICSSQARDPMTEEDMEGLSDVSTLDIVARASTGWLRSSKRTGILPEGGFMESCHQDELIRVEQVTDWKVVALRYLTLRGETDESLLTKENCGPLSA</sequence>
<keyword evidence="8" id="KW-0812">Transmembrane</keyword>
<keyword evidence="1" id="KW-0813">Transport</keyword>
<feature type="repeat" description="ANK" evidence="6">
    <location>
        <begin position="384"/>
        <end position="416"/>
    </location>
</feature>
<dbReference type="PANTHER" id="PTHR24198:SF165">
    <property type="entry name" value="ANKYRIN REPEAT-CONTAINING PROTEIN-RELATED"/>
    <property type="match status" value="1"/>
</dbReference>
<feature type="transmembrane region" description="Helical" evidence="8">
    <location>
        <begin position="1354"/>
        <end position="1375"/>
    </location>
</feature>
<dbReference type="Pfam" id="PF00023">
    <property type="entry name" value="Ank"/>
    <property type="match status" value="4"/>
</dbReference>
<dbReference type="InterPro" id="IPR036770">
    <property type="entry name" value="Ankyrin_rpt-contain_sf"/>
</dbReference>
<dbReference type="PROSITE" id="PS50297">
    <property type="entry name" value="ANK_REP_REGION"/>
    <property type="match status" value="18"/>
</dbReference>
<evidence type="ECO:0000256" key="2">
    <source>
        <dbReference type="ARBA" id="ARBA00022737"/>
    </source>
</evidence>
<feature type="transmembrane region" description="Helical" evidence="8">
    <location>
        <begin position="1442"/>
        <end position="1459"/>
    </location>
</feature>
<dbReference type="RefSeq" id="XP_018587448.2">
    <property type="nucleotide sequence ID" value="XM_018731932.2"/>
</dbReference>
<feature type="repeat" description="ANK" evidence="6">
    <location>
        <begin position="1031"/>
        <end position="1063"/>
    </location>
</feature>